<keyword evidence="5" id="KW-0482">Metalloprotease</keyword>
<reference evidence="7" key="1">
    <citation type="submission" date="2019-11" db="EMBL/GenBank/DDBJ databases">
        <title>Genomic insights into an expanded diversity of filamentous marine cyanobacteria reveals the extraordinary biosynthetic potential of Moorea and Okeania.</title>
        <authorList>
            <person name="Ferreira Leao T."/>
            <person name="Wang M."/>
            <person name="Moss N."/>
            <person name="Da Silva R."/>
            <person name="Sanders J."/>
            <person name="Nurk S."/>
            <person name="Gurevich A."/>
            <person name="Humphrey G."/>
            <person name="Reher R."/>
            <person name="Zhu Q."/>
            <person name="Belda-Ferre P."/>
            <person name="Glukhov E."/>
            <person name="Rex R."/>
            <person name="Dorrestein P.C."/>
            <person name="Knight R."/>
            <person name="Pevzner P."/>
            <person name="Gerwick W.H."/>
            <person name="Gerwick L."/>
        </authorList>
    </citation>
    <scope>NUCLEOTIDE SEQUENCE</scope>
    <source>
        <strain evidence="7">SIO1C4</strain>
    </source>
</reference>
<evidence type="ECO:0000256" key="5">
    <source>
        <dbReference type="ARBA" id="ARBA00023049"/>
    </source>
</evidence>
<dbReference type="Pfam" id="PF07504">
    <property type="entry name" value="FTP"/>
    <property type="match status" value="1"/>
</dbReference>
<dbReference type="EMBL" id="JAAHFQ010000260">
    <property type="protein sequence ID" value="NER28781.1"/>
    <property type="molecule type" value="Genomic_DNA"/>
</dbReference>
<organism evidence="7">
    <name type="scientific">Symploca sp. SIO1C4</name>
    <dbReference type="NCBI Taxonomy" id="2607765"/>
    <lineage>
        <taxon>Bacteria</taxon>
        <taxon>Bacillati</taxon>
        <taxon>Cyanobacteriota</taxon>
        <taxon>Cyanophyceae</taxon>
        <taxon>Coleofasciculales</taxon>
        <taxon>Coleofasciculaceae</taxon>
        <taxon>Symploca</taxon>
    </lineage>
</organism>
<dbReference type="Gene3D" id="3.10.450.490">
    <property type="match status" value="1"/>
</dbReference>
<sequence length="250" mass="28938">MSSNGLRSSVFHIEDEASDDIAGLDNKKLSFMAPEEAAQKYLEERLEKKPVRSFLPSRESTTKRPTSWERIGNAHVLRLTNTQIVKFRQKYNDIPVYGSQVTVELDEQNELIAINSAIVEATDIDSSAKNKPEKTIEKIKPEKTIELVSRLIECDPQNLDVTSAPHYYFDSKEERWRLVYIVKYRFKNTEDLHKLKSVKKLVDYVFDAYTGDLVSELPRVKTPLKEFRDTGDLVSKLPRVKTPLKEFREK</sequence>
<comment type="caution">
    <text evidence="7">The sequence shown here is derived from an EMBL/GenBank/DDBJ whole genome shotgun (WGS) entry which is preliminary data.</text>
</comment>
<evidence type="ECO:0000256" key="3">
    <source>
        <dbReference type="ARBA" id="ARBA00022801"/>
    </source>
</evidence>
<protein>
    <recommendedName>
        <fullName evidence="6">FTP domain-containing protein</fullName>
    </recommendedName>
</protein>
<keyword evidence="4" id="KW-0862">Zinc</keyword>
<keyword evidence="3" id="KW-0378">Hydrolase</keyword>
<accession>A0A6B3NGM0</accession>
<evidence type="ECO:0000256" key="4">
    <source>
        <dbReference type="ARBA" id="ARBA00022833"/>
    </source>
</evidence>
<evidence type="ECO:0000259" key="6">
    <source>
        <dbReference type="Pfam" id="PF07504"/>
    </source>
</evidence>
<keyword evidence="2" id="KW-0479">Metal-binding</keyword>
<gene>
    <name evidence="7" type="ORF">F6J89_14375</name>
</gene>
<evidence type="ECO:0000313" key="7">
    <source>
        <dbReference type="EMBL" id="NER28781.1"/>
    </source>
</evidence>
<evidence type="ECO:0000256" key="2">
    <source>
        <dbReference type="ARBA" id="ARBA00022723"/>
    </source>
</evidence>
<dbReference type="GO" id="GO:0046872">
    <property type="term" value="F:metal ion binding"/>
    <property type="evidence" value="ECO:0007669"/>
    <property type="project" value="UniProtKB-KW"/>
</dbReference>
<dbReference type="AlphaFoldDB" id="A0A6B3NGM0"/>
<evidence type="ECO:0000256" key="1">
    <source>
        <dbReference type="ARBA" id="ARBA00022670"/>
    </source>
</evidence>
<proteinExistence type="predicted"/>
<feature type="domain" description="FTP" evidence="6">
    <location>
        <begin position="82"/>
        <end position="117"/>
    </location>
</feature>
<dbReference type="InterPro" id="IPR011096">
    <property type="entry name" value="FTP_domain"/>
</dbReference>
<dbReference type="GO" id="GO:0006508">
    <property type="term" value="P:proteolysis"/>
    <property type="evidence" value="ECO:0007669"/>
    <property type="project" value="UniProtKB-KW"/>
</dbReference>
<dbReference type="GO" id="GO:0008237">
    <property type="term" value="F:metallopeptidase activity"/>
    <property type="evidence" value="ECO:0007669"/>
    <property type="project" value="UniProtKB-KW"/>
</dbReference>
<name>A0A6B3NGM0_9CYAN</name>
<keyword evidence="1" id="KW-0645">Protease</keyword>